<dbReference type="InterPro" id="IPR003601">
    <property type="entry name" value="Topo_IA_2"/>
</dbReference>
<dbReference type="EMBL" id="CP011232">
    <property type="protein sequence ID" value="AKI96933.1"/>
    <property type="molecule type" value="Genomic_DNA"/>
</dbReference>
<dbReference type="OrthoDB" id="9804262at2"/>
<dbReference type="GO" id="GO:0003917">
    <property type="term" value="F:DNA topoisomerase type I (single strand cut, ATP-independent) activity"/>
    <property type="evidence" value="ECO:0007669"/>
    <property type="project" value="UniProtKB-UniRule"/>
</dbReference>
<dbReference type="SUPFAM" id="SSF57783">
    <property type="entry name" value="Zinc beta-ribbon"/>
    <property type="match status" value="1"/>
</dbReference>
<comment type="subunit">
    <text evidence="10">Monomer.</text>
</comment>
<feature type="site" description="Interaction with DNA" evidence="10">
    <location>
        <position position="141"/>
    </location>
</feature>
<dbReference type="InterPro" id="IPR013498">
    <property type="entry name" value="Topo_IA_Znf"/>
</dbReference>
<evidence type="ECO:0000256" key="5">
    <source>
        <dbReference type="ARBA" id="ARBA00022833"/>
    </source>
</evidence>
<keyword evidence="6" id="KW-0460">Magnesium</keyword>
<evidence type="ECO:0000256" key="1">
    <source>
        <dbReference type="ARBA" id="ARBA00000213"/>
    </source>
</evidence>
<gene>
    <name evidence="10" type="primary">topA</name>
    <name evidence="13" type="ORF">IX53_02850</name>
</gene>
<dbReference type="SUPFAM" id="SSF56712">
    <property type="entry name" value="Prokaryotic type I DNA topoisomerase"/>
    <property type="match status" value="1"/>
</dbReference>
<protein>
    <recommendedName>
        <fullName evidence="10">DNA topoisomerase 1</fullName>
        <ecNumber evidence="10">5.6.2.1</ecNumber>
    </recommendedName>
    <alternativeName>
        <fullName evidence="10">DNA topoisomerase I</fullName>
    </alternativeName>
</protein>
<dbReference type="InterPro" id="IPR023406">
    <property type="entry name" value="Topo_IA_AS"/>
</dbReference>
<feature type="site" description="Interaction with DNA" evidence="10">
    <location>
        <position position="146"/>
    </location>
</feature>
<dbReference type="GO" id="GO:0005694">
    <property type="term" value="C:chromosome"/>
    <property type="evidence" value="ECO:0007669"/>
    <property type="project" value="InterPro"/>
</dbReference>
<dbReference type="NCBIfam" id="TIGR01051">
    <property type="entry name" value="topA_bact"/>
    <property type="match status" value="1"/>
</dbReference>
<dbReference type="EC" id="5.6.2.1" evidence="10"/>
<dbReference type="Gene3D" id="2.20.28.10">
    <property type="match status" value="1"/>
</dbReference>
<dbReference type="Pfam" id="PF01751">
    <property type="entry name" value="Toprim"/>
    <property type="match status" value="1"/>
</dbReference>
<dbReference type="Proteomes" id="UP000035159">
    <property type="component" value="Chromosome"/>
</dbReference>
<dbReference type="PROSITE" id="PS00396">
    <property type="entry name" value="TOPO_IA_1"/>
    <property type="match status" value="1"/>
</dbReference>
<comment type="similarity">
    <text evidence="2 10">Belongs to the type IA topoisomerase family.</text>
</comment>
<dbReference type="GO" id="GO:0008270">
    <property type="term" value="F:zinc ion binding"/>
    <property type="evidence" value="ECO:0007669"/>
    <property type="project" value="UniProtKB-KW"/>
</dbReference>
<dbReference type="PROSITE" id="PS50880">
    <property type="entry name" value="TOPRIM"/>
    <property type="match status" value="1"/>
</dbReference>
<dbReference type="InterPro" id="IPR006171">
    <property type="entry name" value="TOPRIM_dom"/>
</dbReference>
<evidence type="ECO:0000256" key="6">
    <source>
        <dbReference type="ARBA" id="ARBA00022842"/>
    </source>
</evidence>
<dbReference type="PRINTS" id="PR00417">
    <property type="entry name" value="PRTPISMRASEI"/>
</dbReference>
<dbReference type="CDD" id="cd00186">
    <property type="entry name" value="TOP1Ac"/>
    <property type="match status" value="1"/>
</dbReference>
<keyword evidence="8 10" id="KW-0238">DNA-binding</keyword>
<dbReference type="Gene3D" id="1.10.290.10">
    <property type="entry name" value="Topoisomerase I, domain 4"/>
    <property type="match status" value="1"/>
</dbReference>
<feature type="site" description="Interaction with DNA" evidence="10">
    <location>
        <position position="296"/>
    </location>
</feature>
<dbReference type="Gene3D" id="3.40.50.140">
    <property type="match status" value="1"/>
</dbReference>
<evidence type="ECO:0000256" key="9">
    <source>
        <dbReference type="ARBA" id="ARBA00023235"/>
    </source>
</evidence>
<dbReference type="CDD" id="cd03363">
    <property type="entry name" value="TOPRIM_TopoIA_TopoI"/>
    <property type="match status" value="1"/>
</dbReference>
<keyword evidence="9 10" id="KW-0413">Isomerase</keyword>
<sequence>MQKTLVIVESPAKAKTIARYLGKGYEVTSSKGHVRDLPESEFGIDLKTFEPSYEILKNKKKVVSELKRMAKGKKILLASDMDREGEAIAWHLSKILNLPEDDKNRVVFSEITEKVIKEAVKAPRRIDINKVNAQVARRVLDRIVGYKLSPLLWKAMKRGLSAGRVQSVALKFIADLESKRAAFKPHKYYKIFLKFKGKKIPLTELEGKRFNNKSITSIEKKDRIIEELSKTKLYVMDHKRRTSSRKPPLPFITSTLQQASINELGWSAAKTMKIAQQLYEGVETPEGTMAFITYMRTDSTRISAEAKEKAKTLIKERFGEEFVGGTHRTKKTSKKVQDAHEAIRPTYPEKTPEFVGKSNLLSGDHLKLYKLIWNRFMASQMAPAEYDVVETKIADENGKFVFKHTREELRFAGFEILYFRKSEKDVLEISLPVGAEFTPEKVLWEEDETTPPARFTEASLVKELEKKGIGRPSTYATIISTLLERKYVVKKKRELVPTILGNIVADFLNKGFPEIIDEKFTANMEARLDEIEKSNREWKEIIREFYLNFAQDLSRITEAIRSGKIKLFYPTDKQCHCGGEMNITFGRYGGYLKCSSCGKNETLNMELTAPLVNGKILLAEHVKVKGENGELLDEKCPECGAPLVMRNGKFGQFIACSAYPNCKYTRNVTIDVPCPDCGGKIAKLRSKKGKSYFKCTSCGKLFWNEPSGEICPSCGQGLVYLAKKGGKKVLYCENCKKEAKE</sequence>
<keyword evidence="3" id="KW-0479">Metal-binding</keyword>
<feature type="site" description="Interaction with DNA" evidence="10">
    <location>
        <position position="485"/>
    </location>
</feature>
<dbReference type="SMART" id="SM00436">
    <property type="entry name" value="TOP1Bc"/>
    <property type="match status" value="1"/>
</dbReference>
<evidence type="ECO:0000256" key="2">
    <source>
        <dbReference type="ARBA" id="ARBA00009446"/>
    </source>
</evidence>
<evidence type="ECO:0000259" key="12">
    <source>
        <dbReference type="PROSITE" id="PS52039"/>
    </source>
</evidence>
<dbReference type="GO" id="GO:0006265">
    <property type="term" value="P:DNA topological change"/>
    <property type="evidence" value="ECO:0007669"/>
    <property type="project" value="UniProtKB-UniRule"/>
</dbReference>
<dbReference type="Gene3D" id="1.10.460.10">
    <property type="entry name" value="Topoisomerase I, domain 2"/>
    <property type="match status" value="1"/>
</dbReference>
<dbReference type="InterPro" id="IPR028612">
    <property type="entry name" value="Topoisom_1_IA"/>
</dbReference>
<dbReference type="InterPro" id="IPR013497">
    <property type="entry name" value="Topo_IA_cen"/>
</dbReference>
<dbReference type="PANTHER" id="PTHR42785:SF1">
    <property type="entry name" value="DNA TOPOISOMERASE"/>
    <property type="match status" value="1"/>
</dbReference>
<feature type="region of interest" description="Interaction with DNA" evidence="10">
    <location>
        <begin position="161"/>
        <end position="166"/>
    </location>
</feature>
<keyword evidence="5" id="KW-0862">Zinc</keyword>
<comment type="catalytic activity">
    <reaction evidence="1 10">
        <text>ATP-independent breakage of single-stranded DNA, followed by passage and rejoining.</text>
        <dbReference type="EC" id="5.6.2.1"/>
    </reaction>
</comment>
<dbReference type="InterPro" id="IPR013826">
    <property type="entry name" value="Topo_IA_cen_sub3"/>
</dbReference>
<feature type="site" description="Interaction with DNA" evidence="10">
    <location>
        <position position="33"/>
    </location>
</feature>
<dbReference type="Pfam" id="PF01396">
    <property type="entry name" value="Zn_ribbon_Top1"/>
    <property type="match status" value="3"/>
</dbReference>
<reference evidence="13 14" key="1">
    <citation type="submission" date="2015-04" db="EMBL/GenBank/DDBJ databases">
        <title>Complete Genome Sequence of Kosmotoga pacifica SLHLJ1.</title>
        <authorList>
            <person name="Jiang L.J."/>
            <person name="Shao Z.Z."/>
            <person name="Jebbar M."/>
        </authorList>
    </citation>
    <scope>NUCLEOTIDE SEQUENCE [LARGE SCALE GENOMIC DNA]</scope>
    <source>
        <strain evidence="13 14">SLHLJ1</strain>
    </source>
</reference>
<dbReference type="Gene3D" id="3.30.65.10">
    <property type="entry name" value="Bacterial Topoisomerase I, domain 1"/>
    <property type="match status" value="1"/>
</dbReference>
<dbReference type="PATRIC" id="fig|1330330.3.peg.573"/>
<keyword evidence="14" id="KW-1185">Reference proteome</keyword>
<dbReference type="InterPro" id="IPR023405">
    <property type="entry name" value="Topo_IA_core_domain"/>
</dbReference>
<dbReference type="SMART" id="SM00493">
    <property type="entry name" value="TOPRIM"/>
    <property type="match status" value="1"/>
</dbReference>
<dbReference type="GO" id="GO:0003677">
    <property type="term" value="F:DNA binding"/>
    <property type="evidence" value="ECO:0007669"/>
    <property type="project" value="UniProtKB-KW"/>
</dbReference>
<evidence type="ECO:0000256" key="4">
    <source>
        <dbReference type="ARBA" id="ARBA00022771"/>
    </source>
</evidence>
<name>A0A0G2ZDR6_9BACT</name>
<dbReference type="KEGG" id="kpf:IX53_02850"/>
<dbReference type="PROSITE" id="PS52039">
    <property type="entry name" value="TOPO_IA_2"/>
    <property type="match status" value="1"/>
</dbReference>
<dbReference type="InterPro" id="IPR003602">
    <property type="entry name" value="Topo_IA_DNA-bd_dom"/>
</dbReference>
<comment type="function">
    <text evidence="10">Releases the supercoiling and torsional tension of DNA, which is introduced during the DNA replication and transcription, by transiently cleaving and rejoining one strand of the DNA duplex. Introduces a single-strand break via transesterification at a target site in duplex DNA. The scissile phosphodiester is attacked by the catalytic tyrosine of the enzyme, resulting in the formation of a DNA-(5'-phosphotyrosyl)-enzyme intermediate and the expulsion of a 3'-OH DNA strand. The free DNA strand then undergoes passage around the unbroken strand, thus removing DNA supercoils. Finally, in the religation step, the DNA 3'-OH attacks the covalent intermediate to expel the active-site tyrosine and restore the DNA phosphodiester backbone.</text>
</comment>
<keyword evidence="4" id="KW-0863">Zinc-finger</keyword>
<evidence type="ECO:0000313" key="13">
    <source>
        <dbReference type="EMBL" id="AKI96933.1"/>
    </source>
</evidence>
<dbReference type="InterPro" id="IPR013825">
    <property type="entry name" value="Topo_IA_cen_sub2"/>
</dbReference>
<evidence type="ECO:0000313" key="14">
    <source>
        <dbReference type="Proteomes" id="UP000035159"/>
    </source>
</evidence>
<dbReference type="InterPro" id="IPR000380">
    <property type="entry name" value="Topo_IA"/>
</dbReference>
<dbReference type="PANTHER" id="PTHR42785">
    <property type="entry name" value="DNA TOPOISOMERASE, TYPE IA, CORE"/>
    <property type="match status" value="1"/>
</dbReference>
<dbReference type="InterPro" id="IPR005733">
    <property type="entry name" value="TopoI_bac-type"/>
</dbReference>
<evidence type="ECO:0000256" key="8">
    <source>
        <dbReference type="ARBA" id="ARBA00023125"/>
    </source>
</evidence>
<dbReference type="InterPro" id="IPR013824">
    <property type="entry name" value="Topo_IA_cen_sub1"/>
</dbReference>
<dbReference type="Gene3D" id="2.70.20.10">
    <property type="entry name" value="Topoisomerase I, domain 3"/>
    <property type="match status" value="1"/>
</dbReference>
<feature type="site" description="Interaction with DNA" evidence="10">
    <location>
        <position position="138"/>
    </location>
</feature>
<feature type="site" description="Interaction with DNA" evidence="10">
    <location>
        <position position="137"/>
    </location>
</feature>
<feature type="active site" description="O-(5'-phospho-DNA)-tyrosine intermediate" evidence="10">
    <location>
        <position position="294"/>
    </location>
</feature>
<dbReference type="HAMAP" id="MF_00952">
    <property type="entry name" value="Topoisom_1_prok"/>
    <property type="match status" value="1"/>
</dbReference>
<dbReference type="STRING" id="1330330.IX53_02850"/>
<keyword evidence="7 10" id="KW-0799">Topoisomerase</keyword>
<organism evidence="13 14">
    <name type="scientific">Kosmotoga pacifica</name>
    <dbReference type="NCBI Taxonomy" id="1330330"/>
    <lineage>
        <taxon>Bacteria</taxon>
        <taxon>Thermotogati</taxon>
        <taxon>Thermotogota</taxon>
        <taxon>Thermotogae</taxon>
        <taxon>Kosmotogales</taxon>
        <taxon>Kosmotogaceae</taxon>
        <taxon>Kosmotoga</taxon>
    </lineage>
</organism>
<dbReference type="AlphaFoldDB" id="A0A0G2ZDR6"/>
<proteinExistence type="inferred from homology"/>
<accession>A0A0G2ZDR6</accession>
<evidence type="ECO:0000259" key="11">
    <source>
        <dbReference type="PROSITE" id="PS50880"/>
    </source>
</evidence>
<dbReference type="SMART" id="SM00437">
    <property type="entry name" value="TOP1Ac"/>
    <property type="match status" value="1"/>
</dbReference>
<dbReference type="InterPro" id="IPR034149">
    <property type="entry name" value="TOPRIM_TopoI"/>
</dbReference>
<feature type="domain" description="Toprim" evidence="11">
    <location>
        <begin position="3"/>
        <end position="111"/>
    </location>
</feature>
<evidence type="ECO:0000256" key="3">
    <source>
        <dbReference type="ARBA" id="ARBA00022723"/>
    </source>
</evidence>
<feature type="site" description="Interaction with DNA" evidence="10">
    <location>
        <position position="153"/>
    </location>
</feature>
<dbReference type="RefSeq" id="WP_047754068.1">
    <property type="nucleotide sequence ID" value="NZ_CAJUHA010000019.1"/>
</dbReference>
<evidence type="ECO:0000256" key="10">
    <source>
        <dbReference type="HAMAP-Rule" id="MF_00952"/>
    </source>
</evidence>
<feature type="domain" description="Topo IA-type catalytic" evidence="12">
    <location>
        <begin position="127"/>
        <end position="553"/>
    </location>
</feature>
<dbReference type="Pfam" id="PF01131">
    <property type="entry name" value="Topoisom_bac"/>
    <property type="match status" value="1"/>
</dbReference>
<evidence type="ECO:0000256" key="7">
    <source>
        <dbReference type="ARBA" id="ARBA00023029"/>
    </source>
</evidence>